<keyword evidence="4" id="KW-1185">Reference proteome</keyword>
<comment type="caution">
    <text evidence="3">The sequence shown here is derived from an EMBL/GenBank/DDBJ whole genome shotgun (WGS) entry which is preliminary data.</text>
</comment>
<proteinExistence type="predicted"/>
<accession>A0ABS6G2S4</accession>
<dbReference type="InterPro" id="IPR005793">
    <property type="entry name" value="Formyl_trans_C"/>
</dbReference>
<sequence length="295" mass="34137">MFRIGYFADGKWAHEAFRHLIQDKSLSIEFVCVRYDSTDNELKNLAEIHNIDYLKHPSVNSKDFLDLVKQYNCDLFVSMSFNQIFKSEIINIPRLKIINCHAGKLPFYRGRNVLNWVLINDENEFGITVHYVDENIDTGDIILQRIYNITDEDDYSTLLDRAYIECGKILYDAIKLIQNNTFTLIKQDNIHPIGMYCGIRQEGDEIINWNETSREVFNFIRAICKPGPMARSTINGEIIKINKARLIKNAPIYKGIVGQIVGKSNDGLIVKTKDSILEIVDFEFNGKIRIGDRFK</sequence>
<gene>
    <name evidence="3" type="ORF">KQI88_09555</name>
</gene>
<evidence type="ECO:0000313" key="3">
    <source>
        <dbReference type="EMBL" id="MBU5676664.1"/>
    </source>
</evidence>
<dbReference type="EMBL" id="JAHLQK010000003">
    <property type="protein sequence ID" value="MBU5676664.1"/>
    <property type="molecule type" value="Genomic_DNA"/>
</dbReference>
<dbReference type="InterPro" id="IPR001555">
    <property type="entry name" value="GART_AS"/>
</dbReference>
<evidence type="ECO:0000259" key="2">
    <source>
        <dbReference type="Pfam" id="PF02911"/>
    </source>
</evidence>
<dbReference type="CDD" id="cd08369">
    <property type="entry name" value="FMT_core"/>
    <property type="match status" value="1"/>
</dbReference>
<evidence type="ECO:0000259" key="1">
    <source>
        <dbReference type="Pfam" id="PF00551"/>
    </source>
</evidence>
<feature type="domain" description="Formyl transferase N-terminal" evidence="1">
    <location>
        <begin position="55"/>
        <end position="170"/>
    </location>
</feature>
<dbReference type="Pfam" id="PF00551">
    <property type="entry name" value="Formyl_trans_N"/>
    <property type="match status" value="1"/>
</dbReference>
<dbReference type="PANTHER" id="PTHR11138">
    <property type="entry name" value="METHIONYL-TRNA FORMYLTRANSFERASE"/>
    <property type="match status" value="1"/>
</dbReference>
<dbReference type="Pfam" id="PF02911">
    <property type="entry name" value="Formyl_trans_C"/>
    <property type="match status" value="1"/>
</dbReference>
<evidence type="ECO:0000313" key="4">
    <source>
        <dbReference type="Proteomes" id="UP000779508"/>
    </source>
</evidence>
<protein>
    <submittedName>
        <fullName evidence="3">Methionyl-tRNA formyltransferase</fullName>
    </submittedName>
</protein>
<name>A0ABS6G2S4_9FIRM</name>
<dbReference type="InterPro" id="IPR002376">
    <property type="entry name" value="Formyl_transf_N"/>
</dbReference>
<dbReference type="Proteomes" id="UP000779508">
    <property type="component" value="Unassembled WGS sequence"/>
</dbReference>
<organism evidence="3 4">
    <name type="scientific">Alkaliphilus flagellatus</name>
    <dbReference type="NCBI Taxonomy" id="2841507"/>
    <lineage>
        <taxon>Bacteria</taxon>
        <taxon>Bacillati</taxon>
        <taxon>Bacillota</taxon>
        <taxon>Clostridia</taxon>
        <taxon>Peptostreptococcales</taxon>
        <taxon>Natronincolaceae</taxon>
        <taxon>Alkaliphilus</taxon>
    </lineage>
</organism>
<dbReference type="PROSITE" id="PS00373">
    <property type="entry name" value="GART"/>
    <property type="match status" value="1"/>
</dbReference>
<dbReference type="CDD" id="cd08702">
    <property type="entry name" value="Arna_FMT_C"/>
    <property type="match status" value="1"/>
</dbReference>
<dbReference type="PANTHER" id="PTHR11138:SF5">
    <property type="entry name" value="METHIONYL-TRNA FORMYLTRANSFERASE, MITOCHONDRIAL"/>
    <property type="match status" value="1"/>
</dbReference>
<feature type="domain" description="Formyl transferase C-terminal" evidence="2">
    <location>
        <begin position="203"/>
        <end position="288"/>
    </location>
</feature>
<reference evidence="3 4" key="1">
    <citation type="submission" date="2021-06" db="EMBL/GenBank/DDBJ databases">
        <authorList>
            <person name="Sun Q."/>
            <person name="Li D."/>
        </authorList>
    </citation>
    <scope>NUCLEOTIDE SEQUENCE [LARGE SCALE GENOMIC DNA]</scope>
    <source>
        <strain evidence="3 4">MSJ-5</strain>
    </source>
</reference>